<evidence type="ECO:0000256" key="1">
    <source>
        <dbReference type="SAM" id="Phobius"/>
    </source>
</evidence>
<reference evidence="2" key="2">
    <citation type="submission" date="2021-04" db="EMBL/GenBank/DDBJ databases">
        <authorList>
            <person name="Gilroy R."/>
        </authorList>
    </citation>
    <scope>NUCLEOTIDE SEQUENCE</scope>
    <source>
        <strain evidence="2">5032</strain>
    </source>
</reference>
<dbReference type="Pfam" id="PF09838">
    <property type="entry name" value="DUF2065"/>
    <property type="match status" value="1"/>
</dbReference>
<sequence>MRTTPQFFLCALGLCLVLEGALWALFPDGMRRVLRDVLNKSPDTLRRYGLAGVGIGLLLVALFR</sequence>
<evidence type="ECO:0000313" key="2">
    <source>
        <dbReference type="EMBL" id="HJA79421.1"/>
    </source>
</evidence>
<comment type="caution">
    <text evidence="2">The sequence shown here is derived from an EMBL/GenBank/DDBJ whole genome shotgun (WGS) entry which is preliminary data.</text>
</comment>
<name>A0A9D2HMG3_9BACT</name>
<organism evidence="2 3">
    <name type="scientific">Candidatus Desulfovibrio intestinavium</name>
    <dbReference type="NCBI Taxonomy" id="2838534"/>
    <lineage>
        <taxon>Bacteria</taxon>
        <taxon>Pseudomonadati</taxon>
        <taxon>Thermodesulfobacteriota</taxon>
        <taxon>Desulfovibrionia</taxon>
        <taxon>Desulfovibrionales</taxon>
        <taxon>Desulfovibrionaceae</taxon>
        <taxon>Desulfovibrio</taxon>
    </lineage>
</organism>
<reference evidence="2" key="1">
    <citation type="journal article" date="2021" name="PeerJ">
        <title>Extensive microbial diversity within the chicken gut microbiome revealed by metagenomics and culture.</title>
        <authorList>
            <person name="Gilroy R."/>
            <person name="Ravi A."/>
            <person name="Getino M."/>
            <person name="Pursley I."/>
            <person name="Horton D.L."/>
            <person name="Alikhan N.F."/>
            <person name="Baker D."/>
            <person name="Gharbi K."/>
            <person name="Hall N."/>
            <person name="Watson M."/>
            <person name="Adriaenssens E.M."/>
            <person name="Foster-Nyarko E."/>
            <person name="Jarju S."/>
            <person name="Secka A."/>
            <person name="Antonio M."/>
            <person name="Oren A."/>
            <person name="Chaudhuri R.R."/>
            <person name="La Ragione R."/>
            <person name="Hildebrand F."/>
            <person name="Pallen M.J."/>
        </authorList>
    </citation>
    <scope>NUCLEOTIDE SEQUENCE</scope>
    <source>
        <strain evidence="2">5032</strain>
    </source>
</reference>
<keyword evidence="1" id="KW-1133">Transmembrane helix</keyword>
<dbReference type="EMBL" id="DWZD01000042">
    <property type="protein sequence ID" value="HJA79421.1"/>
    <property type="molecule type" value="Genomic_DNA"/>
</dbReference>
<accession>A0A9D2HMG3</accession>
<dbReference type="AlphaFoldDB" id="A0A9D2HMG3"/>
<dbReference type="InterPro" id="IPR019201">
    <property type="entry name" value="DUF2065"/>
</dbReference>
<gene>
    <name evidence="2" type="ORF">H9784_07650</name>
</gene>
<feature type="transmembrane region" description="Helical" evidence="1">
    <location>
        <begin position="48"/>
        <end position="63"/>
    </location>
</feature>
<proteinExistence type="predicted"/>
<evidence type="ECO:0000313" key="3">
    <source>
        <dbReference type="Proteomes" id="UP000823821"/>
    </source>
</evidence>
<protein>
    <submittedName>
        <fullName evidence="2">DUF2065 domain-containing protein</fullName>
    </submittedName>
</protein>
<dbReference type="Proteomes" id="UP000823821">
    <property type="component" value="Unassembled WGS sequence"/>
</dbReference>
<keyword evidence="1" id="KW-0472">Membrane</keyword>
<keyword evidence="1" id="KW-0812">Transmembrane</keyword>